<dbReference type="InterPro" id="IPR013578">
    <property type="entry name" value="Peptidase_M16C_assoc"/>
</dbReference>
<name>A0ABT1SHN1_9FIRM</name>
<evidence type="ECO:0000313" key="3">
    <source>
        <dbReference type="Proteomes" id="UP001524478"/>
    </source>
</evidence>
<gene>
    <name evidence="2" type="ORF">NE686_20295</name>
</gene>
<protein>
    <submittedName>
        <fullName evidence="2">Insulinase family protein</fullName>
    </submittedName>
</protein>
<dbReference type="InterPro" id="IPR055130">
    <property type="entry name" value="PreP_C"/>
</dbReference>
<sequence length="1007" mass="116174">MKGFSVKQKPIALILLVVLLSTFLFSNISYAETKNLRVGETYFGFKLIEQKHLKELDSVGRIFQHEKSGARLLQIENDDENKAFSISFRTPVENNKGIPHILEHVLLNGGSEKFPVRNLFFEIVKGTLTKNLNGLTYPDRTTYPFSSMNDKEFNDLLDVYLSVVFKPAFYKDENFFKVDGWHYSIEDKNAPLQYNGVVYNEMKGALSSPDSQLHYSIMQSLYPDTNYAYLSGGNPPDIPSLTFQEVKDFYDKYYHPSNSYIYLYGKIDILEKLKFINDNYLKDFDKEEIDSKPIVQKPFDKRKDIIVEYPISTEDSAEGKSSIALSFSIKDDSRIDTMTSFNVLTYILFKNQASPVVQELNKAGFYNISAQMSPNFLQPYVTITAQNINPNMKDDFVNIVFSSLKDVVEKGINKDLIKSTLNVVELDLRQQYSRNINTGLMYGDLAMFSWLYDEDPFEGLNMADSFRKLKIALDKPYFEELIQKHILNNKHSSLILLQPKKGLMEEKDAAATEKLREYKASLSDKEIEDIVREYKELQEWNNTPNSEEALDTMPALSLKDLKPTIEEIPTIESKDEDMIILHHPLFTNGIGSINLYFDASYVKQEQIPYINLLSEILGKMSTENYNYTELPVQEAMYTGGINYYPSVLTKKGNNTDYDPKLVVSSIATDENIGQMFKLISEEIEKTKFDDKERLKQLISMSKFTIENQLNSMPLNTAAIRNLSYFSPVFKYNDILNGFSYYDFISELDLNYDSRYEEIVKNLEEVKDTIFNRNNLVISITGENAEYKAFKENLPTLLEILENKDYPSQKYEFKIEDTNEAFTSPIDILYNFAAFDFTKSGYKYSGSMKVLNNVISDYLFNEIRVKGGAYGAMFNIVNESNIIFMSYRDPKLKETYNAYNSTVGFLRNFDLDEKAFEKFIISSLAEYYVPVSSIQKGNEADYYYLMGIKTEDLNRELKEILNTKPQDMKKFAEMIEKGLKDNNIVTVGNEKVIKDNKGFFNSIKNLIK</sequence>
<dbReference type="Pfam" id="PF00675">
    <property type="entry name" value="Peptidase_M16"/>
    <property type="match status" value="1"/>
</dbReference>
<dbReference type="InterPro" id="IPR011765">
    <property type="entry name" value="Pept_M16_N"/>
</dbReference>
<evidence type="ECO:0000313" key="2">
    <source>
        <dbReference type="EMBL" id="MCQ4925457.1"/>
    </source>
</evidence>
<comment type="caution">
    <text evidence="2">The sequence shown here is derived from an EMBL/GenBank/DDBJ whole genome shotgun (WGS) entry which is preliminary data.</text>
</comment>
<proteinExistence type="predicted"/>
<dbReference type="InterPro" id="IPR007863">
    <property type="entry name" value="Peptidase_M16_C"/>
</dbReference>
<organism evidence="2 3">
    <name type="scientific">Tissierella carlieri</name>
    <dbReference type="NCBI Taxonomy" id="689904"/>
    <lineage>
        <taxon>Bacteria</taxon>
        <taxon>Bacillati</taxon>
        <taxon>Bacillota</taxon>
        <taxon>Tissierellia</taxon>
        <taxon>Tissierellales</taxon>
        <taxon>Tissierellaceae</taxon>
        <taxon>Tissierella</taxon>
    </lineage>
</organism>
<dbReference type="Pfam" id="PF05193">
    <property type="entry name" value="Peptidase_M16_C"/>
    <property type="match status" value="1"/>
</dbReference>
<reference evidence="2 3" key="1">
    <citation type="submission" date="2022-06" db="EMBL/GenBank/DDBJ databases">
        <title>Isolation of gut microbiota from human fecal samples.</title>
        <authorList>
            <person name="Pamer E.G."/>
            <person name="Barat B."/>
            <person name="Waligurski E."/>
            <person name="Medina S."/>
            <person name="Paddock L."/>
            <person name="Mostad J."/>
        </authorList>
    </citation>
    <scope>NUCLEOTIDE SEQUENCE [LARGE SCALE GENOMIC DNA]</scope>
    <source>
        <strain evidence="2 3">DFI.7.95</strain>
    </source>
</reference>
<dbReference type="Proteomes" id="UP001524478">
    <property type="component" value="Unassembled WGS sequence"/>
</dbReference>
<keyword evidence="3" id="KW-1185">Reference proteome</keyword>
<dbReference type="PANTHER" id="PTHR43016:SF13">
    <property type="entry name" value="PRESEQUENCE PROTEASE, MITOCHONDRIAL"/>
    <property type="match status" value="1"/>
</dbReference>
<evidence type="ECO:0000259" key="1">
    <source>
        <dbReference type="SMART" id="SM01264"/>
    </source>
</evidence>
<feature type="domain" description="Peptidase M16C associated" evidence="1">
    <location>
        <begin position="497"/>
        <end position="747"/>
    </location>
</feature>
<dbReference type="Pfam" id="PF08367">
    <property type="entry name" value="M16C_assoc"/>
    <property type="match status" value="1"/>
</dbReference>
<dbReference type="Pfam" id="PF22516">
    <property type="entry name" value="PreP_C"/>
    <property type="match status" value="1"/>
</dbReference>
<accession>A0ABT1SHN1</accession>
<dbReference type="PANTHER" id="PTHR43016">
    <property type="entry name" value="PRESEQUENCE PROTEASE"/>
    <property type="match status" value="1"/>
</dbReference>
<dbReference type="EMBL" id="JANGAC010000022">
    <property type="protein sequence ID" value="MCQ4925457.1"/>
    <property type="molecule type" value="Genomic_DNA"/>
</dbReference>
<dbReference type="RefSeq" id="WP_216560062.1">
    <property type="nucleotide sequence ID" value="NZ_JAHLOH010000040.1"/>
</dbReference>
<dbReference type="SMART" id="SM01264">
    <property type="entry name" value="M16C_associated"/>
    <property type="match status" value="1"/>
</dbReference>